<proteinExistence type="predicted"/>
<evidence type="ECO:0000313" key="2">
    <source>
        <dbReference type="EMBL" id="QGA80035.1"/>
    </source>
</evidence>
<sequence length="87" mass="10159">MTLSVEVPDGMRKDLEKKKEEEYYSSMSEVVREAIRGYLKEDNKGKNLTKKEEAILELTEQGKIEKVELEGEAENKIKKRLKQVEKN</sequence>
<dbReference type="Proteomes" id="UP000377803">
    <property type="component" value="Chromosome"/>
</dbReference>
<dbReference type="RefSeq" id="WP_153549773.1">
    <property type="nucleotide sequence ID" value="NZ_CP040089.1"/>
</dbReference>
<name>A0A5Q0UGF7_9ARCH</name>
<dbReference type="AlphaFoldDB" id="A0A5Q0UGF7"/>
<gene>
    <name evidence="2" type="ORF">LC1Nh_0127</name>
</gene>
<evidence type="ECO:0000313" key="3">
    <source>
        <dbReference type="Proteomes" id="UP000377803"/>
    </source>
</evidence>
<evidence type="ECO:0000259" key="1">
    <source>
        <dbReference type="Pfam" id="PF01402"/>
    </source>
</evidence>
<dbReference type="InterPro" id="IPR013321">
    <property type="entry name" value="Arc_rbn_hlx_hlx"/>
</dbReference>
<dbReference type="InterPro" id="IPR002145">
    <property type="entry name" value="CopG"/>
</dbReference>
<dbReference type="EMBL" id="CP040089">
    <property type="protein sequence ID" value="QGA80035.1"/>
    <property type="molecule type" value="Genomic_DNA"/>
</dbReference>
<dbReference type="Pfam" id="PF01402">
    <property type="entry name" value="RHH_1"/>
    <property type="match status" value="1"/>
</dbReference>
<feature type="domain" description="Ribbon-helix-helix protein CopG" evidence="1">
    <location>
        <begin position="2"/>
        <end position="41"/>
    </location>
</feature>
<protein>
    <submittedName>
        <fullName evidence="2">Transcriptional regulator like protein</fullName>
    </submittedName>
</protein>
<dbReference type="InterPro" id="IPR010985">
    <property type="entry name" value="Ribbon_hlx_hlx"/>
</dbReference>
<reference evidence="3" key="1">
    <citation type="submission" date="2019-05" db="EMBL/GenBank/DDBJ databases">
        <title>Candidatus Nanohalobium constans, a novel model system to study the DPANN nano-sized archaea: genomic and physiological characterization of a nanoarchaeon co-cultured with its chitinotrophic host.</title>
        <authorList>
            <person name="La Cono V."/>
            <person name="Arcadi E."/>
            <person name="Crisafi F."/>
            <person name="Denaro R."/>
            <person name="La Spada G."/>
            <person name="Messina E."/>
            <person name="Smedile F."/>
            <person name="Toshchakov S.V."/>
            <person name="Shevchenko M.A."/>
            <person name="Golyshin P.N."/>
            <person name="Golyshina O.V."/>
            <person name="Ferrer M."/>
            <person name="Rohde M."/>
            <person name="Mushegian A."/>
            <person name="Sorokin D.Y."/>
            <person name="Giuliano L."/>
            <person name="Yakimov M.M."/>
        </authorList>
    </citation>
    <scope>NUCLEOTIDE SEQUENCE [LARGE SCALE GENOMIC DNA]</scope>
    <source>
        <strain evidence="3">LC1Nh</strain>
    </source>
</reference>
<accession>A0A5Q0UGF7</accession>
<dbReference type="GO" id="GO:0006355">
    <property type="term" value="P:regulation of DNA-templated transcription"/>
    <property type="evidence" value="ECO:0007669"/>
    <property type="project" value="InterPro"/>
</dbReference>
<dbReference type="Gene3D" id="1.10.1220.10">
    <property type="entry name" value="Met repressor-like"/>
    <property type="match status" value="1"/>
</dbReference>
<keyword evidence="3" id="KW-1185">Reference proteome</keyword>
<dbReference type="SUPFAM" id="SSF47598">
    <property type="entry name" value="Ribbon-helix-helix"/>
    <property type="match status" value="1"/>
</dbReference>
<organism evidence="2 3">
    <name type="scientific">Candidatus Nanohalobium constans</name>
    <dbReference type="NCBI Taxonomy" id="2565781"/>
    <lineage>
        <taxon>Archaea</taxon>
        <taxon>Candidatus Nanohalarchaeota</taxon>
        <taxon>Candidatus Nanohalobia</taxon>
        <taxon>Candidatus Nanohalobiales</taxon>
        <taxon>Candidatus Nanohalobiaceae</taxon>
        <taxon>Candidatus Nanohalobium</taxon>
    </lineage>
</organism>
<dbReference type="GeneID" id="42364508"/>
<dbReference type="KEGG" id="ncon:LC1Nh_0127"/>